<feature type="region of interest" description="Disordered" evidence="1">
    <location>
        <begin position="198"/>
        <end position="219"/>
    </location>
</feature>
<organism evidence="2">
    <name type="scientific">marine sediment metagenome</name>
    <dbReference type="NCBI Taxonomy" id="412755"/>
    <lineage>
        <taxon>unclassified sequences</taxon>
        <taxon>metagenomes</taxon>
        <taxon>ecological metagenomes</taxon>
    </lineage>
</organism>
<accession>A0A0F9LM32</accession>
<evidence type="ECO:0000313" key="2">
    <source>
        <dbReference type="EMBL" id="KKM96104.1"/>
    </source>
</evidence>
<sequence length="219" mass="24162">MAIETKINPNQEAMSGLKATSLADSAVDLHLTPIDMVNNALLLLGAAPITSFEDTGDTVTLVKTRYSFLRDSILTSYPWSFAKKRAQLTELLDEGGTTVTPLFDFSRAYELPPDCLRVLDTDLGATAWKKEGRYIVTDSTSAAILYIARIVDVNMWPPDFQEAFAAQLAADISYSLTKKLDLQQQMFDLANLRMSEAKANDGQEGTQDQITNTSLIDVR</sequence>
<protein>
    <recommendedName>
        <fullName evidence="3">Tail tubular protein A</fullName>
    </recommendedName>
</protein>
<dbReference type="EMBL" id="LAZR01005924">
    <property type="protein sequence ID" value="KKM96104.1"/>
    <property type="molecule type" value="Genomic_DNA"/>
</dbReference>
<evidence type="ECO:0008006" key="3">
    <source>
        <dbReference type="Google" id="ProtNLM"/>
    </source>
</evidence>
<dbReference type="AlphaFoldDB" id="A0A0F9LM32"/>
<name>A0A0F9LM32_9ZZZZ</name>
<reference evidence="2" key="1">
    <citation type="journal article" date="2015" name="Nature">
        <title>Complex archaea that bridge the gap between prokaryotes and eukaryotes.</title>
        <authorList>
            <person name="Spang A."/>
            <person name="Saw J.H."/>
            <person name="Jorgensen S.L."/>
            <person name="Zaremba-Niedzwiedzka K."/>
            <person name="Martijn J."/>
            <person name="Lind A.E."/>
            <person name="van Eijk R."/>
            <person name="Schleper C."/>
            <person name="Guy L."/>
            <person name="Ettema T.J."/>
        </authorList>
    </citation>
    <scope>NUCLEOTIDE SEQUENCE</scope>
</reference>
<gene>
    <name evidence="2" type="ORF">LCGC14_1181490</name>
</gene>
<feature type="compositionally biased region" description="Polar residues" evidence="1">
    <location>
        <begin position="203"/>
        <end position="219"/>
    </location>
</feature>
<comment type="caution">
    <text evidence="2">The sequence shown here is derived from an EMBL/GenBank/DDBJ whole genome shotgun (WGS) entry which is preliminary data.</text>
</comment>
<evidence type="ECO:0000256" key="1">
    <source>
        <dbReference type="SAM" id="MobiDB-lite"/>
    </source>
</evidence>
<proteinExistence type="predicted"/>